<protein>
    <recommendedName>
        <fullName evidence="5 6">Pyrroline-5-carboxylate reductase</fullName>
        <shortName evidence="5">P5C reductase</shortName>
        <shortName evidence="5">P5CR</shortName>
        <ecNumber evidence="5 6">1.5.1.2</ecNumber>
    </recommendedName>
    <alternativeName>
        <fullName evidence="5">PCA reductase</fullName>
    </alternativeName>
</protein>
<dbReference type="NCBIfam" id="TIGR00112">
    <property type="entry name" value="proC"/>
    <property type="match status" value="1"/>
</dbReference>
<keyword evidence="5" id="KW-0963">Cytoplasm</keyword>
<dbReference type="Pfam" id="PF03807">
    <property type="entry name" value="F420_oxidored"/>
    <property type="match status" value="1"/>
</dbReference>
<comment type="function">
    <text evidence="4 5">Catalyzes the reduction of 1-pyrroline-5-carboxylate (PCA) to L-proline.</text>
</comment>
<keyword evidence="2 5" id="KW-0521">NADP</keyword>
<comment type="caution">
    <text evidence="10">The sequence shown here is derived from an EMBL/GenBank/DDBJ whole genome shotgun (WGS) entry which is preliminary data.</text>
</comment>
<comment type="subcellular location">
    <subcellularLocation>
        <location evidence="5">Cytoplasm</location>
    </subcellularLocation>
</comment>
<sequence>MTKQPTIFMLGAGSMGGAVATAIRRSGIDAQNVHVMNSRPESTERAAKEYDLTPADSLEDAVREADIIILGIKPYQLAAQLPKLAEHLSADTLVVSLAAGATIDTLREHLGGHEKIIRTMPNTPVAVGSGVVAVMPADAVTDEETATVEELFAASADVVRVPEDKVHQVIGAAGSAPAFMFYVAEAMIDEGVMQGLTRDQAAEMVIATMAGSAKLLQEQGLSPAEARYRVSSPGGTTVRGVAALEEAGVRVGLAKAMRAAADWSRHMEEG</sequence>
<evidence type="ECO:0000256" key="4">
    <source>
        <dbReference type="ARBA" id="ARBA00058118"/>
    </source>
</evidence>
<dbReference type="InterPro" id="IPR029036">
    <property type="entry name" value="P5CR_dimer"/>
</dbReference>
<comment type="catalytic activity">
    <reaction evidence="5">
        <text>L-proline + NADP(+) = (S)-1-pyrroline-5-carboxylate + NADPH + 2 H(+)</text>
        <dbReference type="Rhea" id="RHEA:14109"/>
        <dbReference type="ChEBI" id="CHEBI:15378"/>
        <dbReference type="ChEBI" id="CHEBI:17388"/>
        <dbReference type="ChEBI" id="CHEBI:57783"/>
        <dbReference type="ChEBI" id="CHEBI:58349"/>
        <dbReference type="ChEBI" id="CHEBI:60039"/>
        <dbReference type="EC" id="1.5.1.2"/>
    </reaction>
</comment>
<dbReference type="FunFam" id="1.10.3730.10:FF:000001">
    <property type="entry name" value="Pyrroline-5-carboxylate reductase"/>
    <property type="match status" value="1"/>
</dbReference>
<feature type="domain" description="Pyrroline-5-carboxylate reductase dimerisation" evidence="9">
    <location>
        <begin position="163"/>
        <end position="266"/>
    </location>
</feature>
<dbReference type="InterPro" id="IPR028939">
    <property type="entry name" value="P5C_Rdtase_cat_N"/>
</dbReference>
<name>A0A839QRB8_9MICO</name>
<evidence type="ECO:0000313" key="10">
    <source>
        <dbReference type="EMBL" id="MBB3023013.1"/>
    </source>
</evidence>
<keyword evidence="11" id="KW-1185">Reference proteome</keyword>
<comment type="similarity">
    <text evidence="1 5">Belongs to the pyrroline-5-carboxylate reductase family.</text>
</comment>
<keyword evidence="5" id="KW-0028">Amino-acid biosynthesis</keyword>
<dbReference type="PANTHER" id="PTHR11645">
    <property type="entry name" value="PYRROLINE-5-CARBOXYLATE REDUCTASE"/>
    <property type="match status" value="1"/>
</dbReference>
<dbReference type="PANTHER" id="PTHR11645:SF0">
    <property type="entry name" value="PYRROLINE-5-CARBOXYLATE REDUCTASE 3"/>
    <property type="match status" value="1"/>
</dbReference>
<evidence type="ECO:0000256" key="3">
    <source>
        <dbReference type="ARBA" id="ARBA00023002"/>
    </source>
</evidence>
<evidence type="ECO:0000259" key="9">
    <source>
        <dbReference type="Pfam" id="PF14748"/>
    </source>
</evidence>
<feature type="domain" description="Pyrroline-5-carboxylate reductase catalytic N-terminal" evidence="8">
    <location>
        <begin position="7"/>
        <end position="100"/>
    </location>
</feature>
<dbReference type="EC" id="1.5.1.2" evidence="5 6"/>
<dbReference type="UniPathway" id="UPA00098">
    <property type="reaction ID" value="UER00361"/>
</dbReference>
<dbReference type="InterPro" id="IPR008927">
    <property type="entry name" value="6-PGluconate_DH-like_C_sf"/>
</dbReference>
<evidence type="ECO:0000256" key="1">
    <source>
        <dbReference type="ARBA" id="ARBA00005525"/>
    </source>
</evidence>
<evidence type="ECO:0000259" key="8">
    <source>
        <dbReference type="Pfam" id="PF03807"/>
    </source>
</evidence>
<dbReference type="GO" id="GO:0004735">
    <property type="term" value="F:pyrroline-5-carboxylate reductase activity"/>
    <property type="evidence" value="ECO:0007669"/>
    <property type="project" value="UniProtKB-UniRule"/>
</dbReference>
<dbReference type="Gene3D" id="3.40.50.720">
    <property type="entry name" value="NAD(P)-binding Rossmann-like Domain"/>
    <property type="match status" value="1"/>
</dbReference>
<dbReference type="AlphaFoldDB" id="A0A839QRB8"/>
<dbReference type="GO" id="GO:0055129">
    <property type="term" value="P:L-proline biosynthetic process"/>
    <property type="evidence" value="ECO:0007669"/>
    <property type="project" value="UniProtKB-UniRule"/>
</dbReference>
<dbReference type="EMBL" id="JACHWP010000002">
    <property type="protein sequence ID" value="MBB3023013.1"/>
    <property type="molecule type" value="Genomic_DNA"/>
</dbReference>
<dbReference type="Gene3D" id="1.10.3730.10">
    <property type="entry name" value="ProC C-terminal domain-like"/>
    <property type="match status" value="1"/>
</dbReference>
<evidence type="ECO:0000256" key="5">
    <source>
        <dbReference type="HAMAP-Rule" id="MF_01925"/>
    </source>
</evidence>
<accession>A0A839QRB8</accession>
<dbReference type="HAMAP" id="MF_01925">
    <property type="entry name" value="P5C_reductase"/>
    <property type="match status" value="1"/>
</dbReference>
<keyword evidence="5" id="KW-0641">Proline biosynthesis</keyword>
<evidence type="ECO:0000256" key="6">
    <source>
        <dbReference type="NCBIfam" id="TIGR00112"/>
    </source>
</evidence>
<dbReference type="RefSeq" id="WP_183375757.1">
    <property type="nucleotide sequence ID" value="NZ_CBCSFZ010000001.1"/>
</dbReference>
<comment type="pathway">
    <text evidence="5">Amino-acid biosynthesis; L-proline biosynthesis; L-proline from L-glutamate 5-semialdehyde: step 1/1.</text>
</comment>
<dbReference type="SUPFAM" id="SSF51735">
    <property type="entry name" value="NAD(P)-binding Rossmann-fold domains"/>
    <property type="match status" value="1"/>
</dbReference>
<keyword evidence="3 5" id="KW-0560">Oxidoreductase</keyword>
<evidence type="ECO:0000256" key="7">
    <source>
        <dbReference type="PIRSR" id="PIRSR000193-1"/>
    </source>
</evidence>
<evidence type="ECO:0000313" key="11">
    <source>
        <dbReference type="Proteomes" id="UP000568050"/>
    </source>
</evidence>
<proteinExistence type="inferred from homology"/>
<organism evidence="10 11">
    <name type="scientific">Helcobacillus massiliensis</name>
    <dbReference type="NCBI Taxonomy" id="521392"/>
    <lineage>
        <taxon>Bacteria</taxon>
        <taxon>Bacillati</taxon>
        <taxon>Actinomycetota</taxon>
        <taxon>Actinomycetes</taxon>
        <taxon>Micrococcales</taxon>
        <taxon>Dermabacteraceae</taxon>
        <taxon>Helcobacillus</taxon>
    </lineage>
</organism>
<evidence type="ECO:0000256" key="2">
    <source>
        <dbReference type="ARBA" id="ARBA00022857"/>
    </source>
</evidence>
<dbReference type="Pfam" id="PF14748">
    <property type="entry name" value="P5CR_dimer"/>
    <property type="match status" value="1"/>
</dbReference>
<dbReference type="InterPro" id="IPR000304">
    <property type="entry name" value="Pyrroline-COOH_reductase"/>
</dbReference>
<gene>
    <name evidence="5" type="primary">proC</name>
    <name evidence="10" type="ORF">FHX50_001296</name>
</gene>
<dbReference type="PIRSF" id="PIRSF000193">
    <property type="entry name" value="Pyrrol-5-carb_rd"/>
    <property type="match status" value="1"/>
</dbReference>
<dbReference type="InterPro" id="IPR036291">
    <property type="entry name" value="NAD(P)-bd_dom_sf"/>
</dbReference>
<comment type="catalytic activity">
    <reaction evidence="5">
        <text>L-proline + NAD(+) = (S)-1-pyrroline-5-carboxylate + NADH + 2 H(+)</text>
        <dbReference type="Rhea" id="RHEA:14105"/>
        <dbReference type="ChEBI" id="CHEBI:15378"/>
        <dbReference type="ChEBI" id="CHEBI:17388"/>
        <dbReference type="ChEBI" id="CHEBI:57540"/>
        <dbReference type="ChEBI" id="CHEBI:57945"/>
        <dbReference type="ChEBI" id="CHEBI:60039"/>
        <dbReference type="EC" id="1.5.1.2"/>
    </reaction>
</comment>
<dbReference type="GO" id="GO:0005737">
    <property type="term" value="C:cytoplasm"/>
    <property type="evidence" value="ECO:0007669"/>
    <property type="project" value="UniProtKB-SubCell"/>
</dbReference>
<reference evidence="10 11" key="1">
    <citation type="submission" date="2020-08" db="EMBL/GenBank/DDBJ databases">
        <title>Sequencing the genomes of 1000 actinobacteria strains.</title>
        <authorList>
            <person name="Klenk H.-P."/>
        </authorList>
    </citation>
    <scope>NUCLEOTIDE SEQUENCE [LARGE SCALE GENOMIC DNA]</scope>
    <source>
        <strain evidence="10 11">DSM 23040</strain>
    </source>
</reference>
<feature type="binding site" evidence="7">
    <location>
        <begin position="10"/>
        <end position="15"/>
    </location>
    <ligand>
        <name>NADP(+)</name>
        <dbReference type="ChEBI" id="CHEBI:58349"/>
    </ligand>
</feature>
<dbReference type="Proteomes" id="UP000568050">
    <property type="component" value="Unassembled WGS sequence"/>
</dbReference>
<dbReference type="SUPFAM" id="SSF48179">
    <property type="entry name" value="6-phosphogluconate dehydrogenase C-terminal domain-like"/>
    <property type="match status" value="1"/>
</dbReference>